<dbReference type="RefSeq" id="WP_353398884.1">
    <property type="nucleotide sequence ID" value="NZ_BAABWU010000005.1"/>
</dbReference>
<name>A0ABQ0AK61_9RHOB</name>
<proteinExistence type="predicted"/>
<dbReference type="EMBL" id="BAABWU010000005">
    <property type="protein sequence ID" value="GAA6196251.1"/>
    <property type="molecule type" value="Genomic_DNA"/>
</dbReference>
<evidence type="ECO:0000313" key="2">
    <source>
        <dbReference type="Proteomes" id="UP001441944"/>
    </source>
</evidence>
<evidence type="ECO:0000313" key="1">
    <source>
        <dbReference type="EMBL" id="GAA6196251.1"/>
    </source>
</evidence>
<keyword evidence="2" id="KW-1185">Reference proteome</keyword>
<accession>A0ABQ0AK61</accession>
<gene>
    <name evidence="1" type="ORF">NBRC116598_16950</name>
</gene>
<reference evidence="1 2" key="1">
    <citation type="submission" date="2024-04" db="EMBL/GenBank/DDBJ databases">
        <title>Draft genome sequence of Pseudophaeobacter arcticus NBRC 116598.</title>
        <authorList>
            <person name="Miyakawa T."/>
            <person name="Kusuya Y."/>
            <person name="Miura T."/>
        </authorList>
    </citation>
    <scope>NUCLEOTIDE SEQUENCE [LARGE SCALE GENOMIC DNA]</scope>
    <source>
        <strain evidence="1 2">SU-CL00105</strain>
    </source>
</reference>
<comment type="caution">
    <text evidence="1">The sequence shown here is derived from an EMBL/GenBank/DDBJ whole genome shotgun (WGS) entry which is preliminary data.</text>
</comment>
<protein>
    <submittedName>
        <fullName evidence="1">Uncharacterized protein</fullName>
    </submittedName>
</protein>
<organism evidence="1 2">
    <name type="scientific">Pseudophaeobacter arcticus</name>
    <dbReference type="NCBI Taxonomy" id="385492"/>
    <lineage>
        <taxon>Bacteria</taxon>
        <taxon>Pseudomonadati</taxon>
        <taxon>Pseudomonadota</taxon>
        <taxon>Alphaproteobacteria</taxon>
        <taxon>Rhodobacterales</taxon>
        <taxon>Paracoccaceae</taxon>
        <taxon>Pseudophaeobacter</taxon>
    </lineage>
</organism>
<dbReference type="Proteomes" id="UP001441944">
    <property type="component" value="Unassembled WGS sequence"/>
</dbReference>
<sequence length="246" mass="28519">MEFDSELYPGGFFSLMKRLEKREHPFLQPEQSLPKADVEFAALWRQTIPEDIADPDVTTRYDPEHKLQQLRYEMRGQSEIFALHAFLIAILRRRPTSELARQLFLRLWSEDGARLAKELAPRWLISAATTFADHGATTDQRLGGQGLALLFDLIKLHDSERRLSGRLNSSGFPRIKGRSKDDLAFDLDGYSLRRGDMDKNILARLWRHGENDQVIAPLCQRMLGDLVREPRTVFARIQRYKNRRAS</sequence>